<dbReference type="Proteomes" id="UP000472271">
    <property type="component" value="Chromosome 5"/>
</dbReference>
<reference evidence="1" key="1">
    <citation type="submission" date="2019-06" db="EMBL/GenBank/DDBJ databases">
        <authorList>
            <consortium name="Wellcome Sanger Institute Data Sharing"/>
        </authorList>
    </citation>
    <scope>NUCLEOTIDE SEQUENCE [LARGE SCALE GENOMIC DNA]</scope>
</reference>
<dbReference type="InParanoid" id="A0A673AH76"/>
<protein>
    <submittedName>
        <fullName evidence="1">Uncharacterized protein</fullName>
    </submittedName>
</protein>
<dbReference type="Ensembl" id="ENSSORT00005028491.1">
    <property type="protein sequence ID" value="ENSSORP00005027697.1"/>
    <property type="gene ID" value="ENSSORG00005013238.1"/>
</dbReference>
<organism evidence="1 2">
    <name type="scientific">Sphaeramia orbicularis</name>
    <name type="common">orbiculate cardinalfish</name>
    <dbReference type="NCBI Taxonomy" id="375764"/>
    <lineage>
        <taxon>Eukaryota</taxon>
        <taxon>Metazoa</taxon>
        <taxon>Chordata</taxon>
        <taxon>Craniata</taxon>
        <taxon>Vertebrata</taxon>
        <taxon>Euteleostomi</taxon>
        <taxon>Actinopterygii</taxon>
        <taxon>Neopterygii</taxon>
        <taxon>Teleostei</taxon>
        <taxon>Neoteleostei</taxon>
        <taxon>Acanthomorphata</taxon>
        <taxon>Gobiaria</taxon>
        <taxon>Kurtiformes</taxon>
        <taxon>Apogonoidei</taxon>
        <taxon>Apogonidae</taxon>
        <taxon>Apogoninae</taxon>
        <taxon>Sphaeramia</taxon>
    </lineage>
</organism>
<keyword evidence="2" id="KW-1185">Reference proteome</keyword>
<evidence type="ECO:0000313" key="2">
    <source>
        <dbReference type="Proteomes" id="UP000472271"/>
    </source>
</evidence>
<sequence>MQASQASCWNIFIFVHPQHARDGHHESRGVMRERRAAGDPYWSYSGELSCVYAGEYTFAVAETLV</sequence>
<dbReference type="AlphaFoldDB" id="A0A673AH76"/>
<reference evidence="1" key="2">
    <citation type="submission" date="2025-08" db="UniProtKB">
        <authorList>
            <consortium name="Ensembl"/>
        </authorList>
    </citation>
    <scope>IDENTIFICATION</scope>
</reference>
<name>A0A673AH76_9TELE</name>
<accession>A0A673AH76</accession>
<evidence type="ECO:0000313" key="1">
    <source>
        <dbReference type="Ensembl" id="ENSSORP00005027697.1"/>
    </source>
</evidence>
<reference evidence="1" key="3">
    <citation type="submission" date="2025-09" db="UniProtKB">
        <authorList>
            <consortium name="Ensembl"/>
        </authorList>
    </citation>
    <scope>IDENTIFICATION</scope>
</reference>
<proteinExistence type="predicted"/>